<sequence length="327" mass="36577">MQVISNELSDIKDNSSSSTNLMKVSVCAATYKRPNLLQELLESLNNLTFTRIPTPILEVIIVDNDSNRSAEATVEAFKSSFQWPLKYVVETNQGVTYARNRCISEASKESDFIAMLDDDETATPQWLEELLISQQEFDAEVVSGPVLAVYSEEQDVPTWIRAGEFYSFPRYETGRAMDVAFTGNVMFSTQLLKNLKEGESFFNHRFAHKGAEDVYLFSSLHKAGHKIVWADDAVLYEPIADQRLSLRWILNRGFWAWSVHSLIETELYPSIKVQSVRAIKGLGLIAMGVMSVGPAMLLGKHKAAEALVKISRGIGTLSGLLGRQGNW</sequence>
<dbReference type="CDD" id="cd00761">
    <property type="entry name" value="Glyco_tranf_GTA_type"/>
    <property type="match status" value="1"/>
</dbReference>
<dbReference type="PANTHER" id="PTHR43685">
    <property type="entry name" value="GLYCOSYLTRANSFERASE"/>
    <property type="match status" value="1"/>
</dbReference>
<protein>
    <submittedName>
        <fullName evidence="2">Glycosyltransferase family 2 protein</fullName>
    </submittedName>
</protein>
<dbReference type="PANTHER" id="PTHR43685:SF2">
    <property type="entry name" value="GLYCOSYLTRANSFERASE 2-LIKE DOMAIN-CONTAINING PROTEIN"/>
    <property type="match status" value="1"/>
</dbReference>
<dbReference type="SUPFAM" id="SSF53448">
    <property type="entry name" value="Nucleotide-diphospho-sugar transferases"/>
    <property type="match status" value="1"/>
</dbReference>
<gene>
    <name evidence="2" type="ORF">IQ260_30425</name>
</gene>
<feature type="domain" description="Glycosyltransferase 2-like" evidence="1">
    <location>
        <begin position="25"/>
        <end position="161"/>
    </location>
</feature>
<accession>A0A929FDC0</accession>
<reference evidence="2" key="1">
    <citation type="submission" date="2020-10" db="EMBL/GenBank/DDBJ databases">
        <authorList>
            <person name="Castelo-Branco R."/>
            <person name="Eusebio N."/>
            <person name="Adriana R."/>
            <person name="Vieira A."/>
            <person name="Brugerolle De Fraissinette N."/>
            <person name="Rezende De Castro R."/>
            <person name="Schneider M.P."/>
            <person name="Vasconcelos V."/>
            <person name="Leao P.N."/>
        </authorList>
    </citation>
    <scope>NUCLEOTIDE SEQUENCE</scope>
    <source>
        <strain evidence="2">LEGE 11479</strain>
    </source>
</reference>
<dbReference type="Pfam" id="PF00535">
    <property type="entry name" value="Glycos_transf_2"/>
    <property type="match status" value="1"/>
</dbReference>
<name>A0A929FDC0_LEPEC</name>
<evidence type="ECO:0000259" key="1">
    <source>
        <dbReference type="Pfam" id="PF00535"/>
    </source>
</evidence>
<feature type="non-terminal residue" evidence="2">
    <location>
        <position position="327"/>
    </location>
</feature>
<dbReference type="EMBL" id="JADEXP010000607">
    <property type="protein sequence ID" value="MBE9070957.1"/>
    <property type="molecule type" value="Genomic_DNA"/>
</dbReference>
<evidence type="ECO:0000313" key="3">
    <source>
        <dbReference type="Proteomes" id="UP000615026"/>
    </source>
</evidence>
<proteinExistence type="predicted"/>
<organism evidence="2 3">
    <name type="scientific">Leptolyngbya cf. ectocarpi LEGE 11479</name>
    <dbReference type="NCBI Taxonomy" id="1828722"/>
    <lineage>
        <taxon>Bacteria</taxon>
        <taxon>Bacillati</taxon>
        <taxon>Cyanobacteriota</taxon>
        <taxon>Cyanophyceae</taxon>
        <taxon>Leptolyngbyales</taxon>
        <taxon>Leptolyngbyaceae</taxon>
        <taxon>Leptolyngbya group</taxon>
        <taxon>Leptolyngbya</taxon>
    </lineage>
</organism>
<comment type="caution">
    <text evidence="2">The sequence shown here is derived from an EMBL/GenBank/DDBJ whole genome shotgun (WGS) entry which is preliminary data.</text>
</comment>
<dbReference type="InterPro" id="IPR029044">
    <property type="entry name" value="Nucleotide-diphossugar_trans"/>
</dbReference>
<dbReference type="Gene3D" id="3.90.550.10">
    <property type="entry name" value="Spore Coat Polysaccharide Biosynthesis Protein SpsA, Chain A"/>
    <property type="match status" value="1"/>
</dbReference>
<dbReference type="Proteomes" id="UP000615026">
    <property type="component" value="Unassembled WGS sequence"/>
</dbReference>
<keyword evidence="3" id="KW-1185">Reference proteome</keyword>
<dbReference type="InterPro" id="IPR050834">
    <property type="entry name" value="Glycosyltransf_2"/>
</dbReference>
<dbReference type="RefSeq" id="WP_193996773.1">
    <property type="nucleotide sequence ID" value="NZ_JADEXP010000607.1"/>
</dbReference>
<dbReference type="InterPro" id="IPR001173">
    <property type="entry name" value="Glyco_trans_2-like"/>
</dbReference>
<evidence type="ECO:0000313" key="2">
    <source>
        <dbReference type="EMBL" id="MBE9070957.1"/>
    </source>
</evidence>
<dbReference type="AlphaFoldDB" id="A0A929FDC0"/>